<evidence type="ECO:0000256" key="1">
    <source>
        <dbReference type="ARBA" id="ARBA00023015"/>
    </source>
</evidence>
<dbReference type="GO" id="GO:0003700">
    <property type="term" value="F:DNA-binding transcription factor activity"/>
    <property type="evidence" value="ECO:0007669"/>
    <property type="project" value="InterPro"/>
</dbReference>
<dbReference type="Gene3D" id="1.10.10.60">
    <property type="entry name" value="Homeodomain-like"/>
    <property type="match status" value="2"/>
</dbReference>
<accession>A0A220MKZ9</accession>
<keyword evidence="3" id="KW-0804">Transcription</keyword>
<dbReference type="InterPro" id="IPR053142">
    <property type="entry name" value="PchR_regulatory_protein"/>
</dbReference>
<dbReference type="SUPFAM" id="SSF46689">
    <property type="entry name" value="Homeodomain-like"/>
    <property type="match status" value="2"/>
</dbReference>
<keyword evidence="1" id="KW-0805">Transcription regulation</keyword>
<dbReference type="GO" id="GO:0043565">
    <property type="term" value="F:sequence-specific DNA binding"/>
    <property type="evidence" value="ECO:0007669"/>
    <property type="project" value="InterPro"/>
</dbReference>
<dbReference type="InterPro" id="IPR009057">
    <property type="entry name" value="Homeodomain-like_sf"/>
</dbReference>
<dbReference type="EMBL" id="CP018145">
    <property type="protein sequence ID" value="ASJ55479.1"/>
    <property type="molecule type" value="Genomic_DNA"/>
</dbReference>
<dbReference type="RefSeq" id="WP_088909146.1">
    <property type="nucleotide sequence ID" value="NZ_CP018145.1"/>
</dbReference>
<evidence type="ECO:0000256" key="2">
    <source>
        <dbReference type="ARBA" id="ARBA00023125"/>
    </source>
</evidence>
<reference evidence="5 6" key="1">
    <citation type="submission" date="2016-11" db="EMBL/GenBank/DDBJ databases">
        <authorList>
            <person name="Jaros S."/>
            <person name="Januszkiewicz K."/>
            <person name="Wedrychowicz H."/>
        </authorList>
    </citation>
    <scope>NUCLEOTIDE SEQUENCE [LARGE SCALE GENOMIC DNA]</scope>
    <source>
        <strain evidence="5 6">NF2</strain>
    </source>
</reference>
<sequence>MEQASVHSIYDSYINALPSTKSDRIVSEANRYTLTNNDGYFRRVIPRPGLELVESSYSLQENRVMDLQSQGAMVELSFCLEGSGEFVVSGSQHEFLPGSCSLQLMNDFHANFMYRADVPHRSVGIGISVEQFNEWVAESDVGAAYSFQGLLGNQAYRLLRMPLQPNMARMLQQLNDFSSSHQKLRRLHTEGKILEIVSSALDTFLFEREANRPRTQLSRSDREKIHNARDILLENMESPPSLIELARLAQLNEYKLKIGFKEEFGTSVFAYLRERRLEKALGLLREGNLNVSEVALIVGFSNFSHFSEAFRKQYGLNPSEVKQGRFC</sequence>
<dbReference type="Pfam" id="PF12833">
    <property type="entry name" value="HTH_18"/>
    <property type="match status" value="1"/>
</dbReference>
<dbReference type="PROSITE" id="PS00041">
    <property type="entry name" value="HTH_ARAC_FAMILY_1"/>
    <property type="match status" value="1"/>
</dbReference>
<feature type="domain" description="HTH araC/xylS-type" evidence="4">
    <location>
        <begin position="226"/>
        <end position="324"/>
    </location>
</feature>
<dbReference type="InterPro" id="IPR018060">
    <property type="entry name" value="HTH_AraC"/>
</dbReference>
<dbReference type="PANTHER" id="PTHR47893:SF1">
    <property type="entry name" value="REGULATORY PROTEIN PCHR"/>
    <property type="match status" value="1"/>
</dbReference>
<evidence type="ECO:0000256" key="3">
    <source>
        <dbReference type="ARBA" id="ARBA00023163"/>
    </source>
</evidence>
<evidence type="ECO:0000313" key="6">
    <source>
        <dbReference type="Proteomes" id="UP000197781"/>
    </source>
</evidence>
<evidence type="ECO:0000313" key="5">
    <source>
        <dbReference type="EMBL" id="ASJ55479.1"/>
    </source>
</evidence>
<dbReference type="InterPro" id="IPR020449">
    <property type="entry name" value="Tscrpt_reg_AraC-type_HTH"/>
</dbReference>
<protein>
    <submittedName>
        <fullName evidence="5">AraC family transcriptional regulator</fullName>
    </submittedName>
</protein>
<dbReference type="AlphaFoldDB" id="A0A220MKZ9"/>
<evidence type="ECO:0000259" key="4">
    <source>
        <dbReference type="PROSITE" id="PS01124"/>
    </source>
</evidence>
<dbReference type="PANTHER" id="PTHR47893">
    <property type="entry name" value="REGULATORY PROTEIN PCHR"/>
    <property type="match status" value="1"/>
</dbReference>
<gene>
    <name evidence="5" type="ORF">BP422_19155</name>
</gene>
<keyword evidence="2" id="KW-0238">DNA-binding</keyword>
<organism evidence="5 6">
    <name type="scientific">Brevibacillus formosus</name>
    <dbReference type="NCBI Taxonomy" id="54913"/>
    <lineage>
        <taxon>Bacteria</taxon>
        <taxon>Bacillati</taxon>
        <taxon>Bacillota</taxon>
        <taxon>Bacilli</taxon>
        <taxon>Bacillales</taxon>
        <taxon>Paenibacillaceae</taxon>
        <taxon>Brevibacillus</taxon>
    </lineage>
</organism>
<dbReference type="InterPro" id="IPR018062">
    <property type="entry name" value="HTH_AraC-typ_CS"/>
</dbReference>
<dbReference type="SMART" id="SM00342">
    <property type="entry name" value="HTH_ARAC"/>
    <property type="match status" value="1"/>
</dbReference>
<dbReference type="PROSITE" id="PS01124">
    <property type="entry name" value="HTH_ARAC_FAMILY_2"/>
    <property type="match status" value="1"/>
</dbReference>
<name>A0A220MKZ9_9BACL</name>
<proteinExistence type="predicted"/>
<dbReference type="Proteomes" id="UP000197781">
    <property type="component" value="Chromosome"/>
</dbReference>
<dbReference type="PRINTS" id="PR00032">
    <property type="entry name" value="HTHARAC"/>
</dbReference>
<dbReference type="KEGG" id="bfm:BP422_19155"/>